<dbReference type="GO" id="GO:0005737">
    <property type="term" value="C:cytoplasm"/>
    <property type="evidence" value="ECO:0007669"/>
    <property type="project" value="TreeGrafter"/>
</dbReference>
<keyword evidence="2" id="KW-0436">Ligase</keyword>
<dbReference type="CDD" id="cd16442">
    <property type="entry name" value="BPL"/>
    <property type="match status" value="1"/>
</dbReference>
<comment type="similarity">
    <text evidence="1">Belongs to the biotin--protein ligase family.</text>
</comment>
<gene>
    <name evidence="4" type="ORF">R9X50_00207100</name>
</gene>
<reference evidence="4 5" key="1">
    <citation type="submission" date="2023-11" db="EMBL/GenBank/DDBJ databases">
        <title>An acidophilic fungus is an integral part of prey digestion in a carnivorous sundew plant.</title>
        <authorList>
            <person name="Tsai I.J."/>
        </authorList>
    </citation>
    <scope>NUCLEOTIDE SEQUENCE [LARGE SCALE GENOMIC DNA]</scope>
    <source>
        <strain evidence="4">169a</strain>
    </source>
</reference>
<protein>
    <recommendedName>
        <fullName evidence="3">BPL/LPL catalytic domain-containing protein</fullName>
    </recommendedName>
</protein>
<dbReference type="CDD" id="cd03144">
    <property type="entry name" value="GATase1_ScBLP_like"/>
    <property type="match status" value="1"/>
</dbReference>
<dbReference type="Pfam" id="PF09825">
    <property type="entry name" value="BPL_N"/>
    <property type="match status" value="1"/>
</dbReference>
<dbReference type="PROSITE" id="PS51733">
    <property type="entry name" value="BPL_LPL_CATALYTIC"/>
    <property type="match status" value="1"/>
</dbReference>
<dbReference type="Proteomes" id="UP001303373">
    <property type="component" value="Chromosome 3"/>
</dbReference>
<proteinExistence type="inferred from homology"/>
<dbReference type="PANTHER" id="PTHR12835">
    <property type="entry name" value="BIOTIN PROTEIN LIGASE"/>
    <property type="match status" value="1"/>
</dbReference>
<name>A0AAQ3M3J8_9PEZI</name>
<organism evidence="4 5">
    <name type="scientific">Acrodontium crateriforme</name>
    <dbReference type="NCBI Taxonomy" id="150365"/>
    <lineage>
        <taxon>Eukaryota</taxon>
        <taxon>Fungi</taxon>
        <taxon>Dikarya</taxon>
        <taxon>Ascomycota</taxon>
        <taxon>Pezizomycotina</taxon>
        <taxon>Dothideomycetes</taxon>
        <taxon>Dothideomycetidae</taxon>
        <taxon>Mycosphaerellales</taxon>
        <taxon>Teratosphaeriaceae</taxon>
        <taxon>Acrodontium</taxon>
    </lineage>
</organism>
<dbReference type="SUPFAM" id="SSF55681">
    <property type="entry name" value="Class II aaRS and biotin synthetases"/>
    <property type="match status" value="1"/>
</dbReference>
<dbReference type="InterPro" id="IPR004408">
    <property type="entry name" value="Biotin_CoA_COase_ligase"/>
</dbReference>
<evidence type="ECO:0000313" key="5">
    <source>
        <dbReference type="Proteomes" id="UP001303373"/>
    </source>
</evidence>
<evidence type="ECO:0000256" key="1">
    <source>
        <dbReference type="ARBA" id="ARBA00009934"/>
    </source>
</evidence>
<evidence type="ECO:0000256" key="2">
    <source>
        <dbReference type="ARBA" id="ARBA00022598"/>
    </source>
</evidence>
<dbReference type="NCBIfam" id="TIGR00121">
    <property type="entry name" value="birA_ligase"/>
    <property type="match status" value="1"/>
</dbReference>
<dbReference type="EMBL" id="CP138582">
    <property type="protein sequence ID" value="WPG99260.1"/>
    <property type="molecule type" value="Genomic_DNA"/>
</dbReference>
<keyword evidence="5" id="KW-1185">Reference proteome</keyword>
<sequence length="796" mass="85402">MPLAPRNPPPHHSSVDLKICAIEKRSWSRKKESISPLNASPRDIATSSLLEKITYRNPTIGYQQIPGRKSDIMPPTKRLNVLVYAGAGSSTFSVRLALHTLRTLLGPAYAVLTVTTAQILDEPWLSTCALLVMPGGADVAYCRALDGAGNQRIKQFVQTGGSYLGFCAGGYYGSARCEFEAGKKNGLEVVGDRELAFFPGICRGLAFEGFKYRSEGGARAVNIEVDETSFAKEYLPVVGKLNVYYNGGGAFVDAQNFKDRGVQVLARYTEELDIDAGQAKAAVVYCKVGDGGVVLTGPHPEFAGENLPANDKSHPEYPSLVRAVTADEEKRASFMRACLVKLGLEVASVTQTVPSLSPLHLSSACPSDIAELLQSWQEDDLLSKDSSNGVEYIKGENDTFCLQSRVQDSPVVSTAISETATRTDDGDDRIPDYDVVVKPLIPHEGDYPSKIQTPHFDHATYFAQLKACTNGASSPGNTTFGTPLLYGEVVTSTNTLLDKNPSLLASLPTGFTATATTQVAGRGRGSNVWVSPPGSLMFSVVIRHPLHVSATAPVVFIQYLAAMAVVEGIKNYRPANDANSKVIYENLPIRLKWPNDIYALHPTTQQYEKIGGVLVNSSYAGGDYTLVVGVGLNLDNAQPTTSINQLVQTAATKIHTARAAKAPASTKSALEPSPLTPASILPSILTCLQSLYTSFTRTGFNTTLQEKYYAMWLHSGQIVTLETEGGAKARIKGISEDWGLLVAEEVASSWGSGGGGVSSVTSGLASLAVRTTGKTFQLQSDSNSFDFFRGLVKRKI</sequence>
<dbReference type="InterPro" id="IPR045864">
    <property type="entry name" value="aa-tRNA-synth_II/BPL/LPL"/>
</dbReference>
<dbReference type="PANTHER" id="PTHR12835:SF5">
    <property type="entry name" value="BIOTIN--PROTEIN LIGASE"/>
    <property type="match status" value="1"/>
</dbReference>
<dbReference type="Gene3D" id="3.30.930.10">
    <property type="entry name" value="Bira Bifunctional Protein, Domain 2"/>
    <property type="match status" value="1"/>
</dbReference>
<dbReference type="InterPro" id="IPR004143">
    <property type="entry name" value="BPL_LPL_catalytic"/>
</dbReference>
<dbReference type="SUPFAM" id="SSF52317">
    <property type="entry name" value="Class I glutamine amidotransferase-like"/>
    <property type="match status" value="1"/>
</dbReference>
<dbReference type="InterPro" id="IPR019197">
    <property type="entry name" value="Biotin-prot_ligase_N"/>
</dbReference>
<dbReference type="AlphaFoldDB" id="A0AAQ3M3J8"/>
<dbReference type="Pfam" id="PF03099">
    <property type="entry name" value="BPL_LplA_LipB"/>
    <property type="match status" value="1"/>
</dbReference>
<evidence type="ECO:0000259" key="3">
    <source>
        <dbReference type="PROSITE" id="PS51733"/>
    </source>
</evidence>
<feature type="domain" description="BPL/LPL catalytic" evidence="3">
    <location>
        <begin position="469"/>
        <end position="696"/>
    </location>
</feature>
<accession>A0AAQ3M3J8</accession>
<dbReference type="GO" id="GO:0004077">
    <property type="term" value="F:biotin--[biotin carboxyl-carrier protein] ligase activity"/>
    <property type="evidence" value="ECO:0007669"/>
    <property type="project" value="InterPro"/>
</dbReference>
<dbReference type="Gene3D" id="3.40.50.880">
    <property type="match status" value="1"/>
</dbReference>
<evidence type="ECO:0000313" key="4">
    <source>
        <dbReference type="EMBL" id="WPG99260.1"/>
    </source>
</evidence>
<dbReference type="InterPro" id="IPR029062">
    <property type="entry name" value="Class_I_gatase-like"/>
</dbReference>